<sequence>MSKAFAFINDKRVRDVFYQAALLIGLVALLVYFIRNASQNMVQAGIASGFDFLWRTSGIEVPFVLTNYTQSDNILALFWAGVANTMLVTVIALVLSTALGFLIGIARLSSIWLVQAIAGAYVEFVRNIPLLFFVLFWYFGVIAALPAPRESLSVFGVAFLNNRGLTIPLPDAGANFKYAFIAIAISCLLHWLFLRWARRRKEETGQDAPILRVGLVLLLLIPALALAWATLATRWDIPVLRGFNYRGGFVVIPEFVALLAALVTYTAGFIAEIVRGGIQSVPHGQIEASSALGLRPGPTLRLVTIPQALRVMTPPMTNQYLNVLKNSSFGAAIAYPDVVSLFMGSALNNTGQAIEIIAMTLAVYLVIGLAVSAFMNWYNARIALVTR</sequence>
<feature type="transmembrane region" description="Helical" evidence="9">
    <location>
        <begin position="353"/>
        <end position="378"/>
    </location>
</feature>
<reference evidence="12" key="1">
    <citation type="submission" date="2016-10" db="EMBL/GenBank/DDBJ databases">
        <authorList>
            <person name="Varghese N."/>
            <person name="Submissions S."/>
        </authorList>
    </citation>
    <scope>NUCLEOTIDE SEQUENCE [LARGE SCALE GENOMIC DNA]</scope>
    <source>
        <strain evidence="12">LMG 26383,CCUG 61248,R- 45681</strain>
    </source>
</reference>
<keyword evidence="4" id="KW-1003">Cell membrane</keyword>
<dbReference type="GO" id="GO:0043190">
    <property type="term" value="C:ATP-binding cassette (ABC) transporter complex"/>
    <property type="evidence" value="ECO:0007669"/>
    <property type="project" value="InterPro"/>
</dbReference>
<evidence type="ECO:0000256" key="4">
    <source>
        <dbReference type="ARBA" id="ARBA00022475"/>
    </source>
</evidence>
<feature type="transmembrane region" description="Helical" evidence="9">
    <location>
        <begin position="16"/>
        <end position="34"/>
    </location>
</feature>
<feature type="transmembrane region" description="Helical" evidence="9">
    <location>
        <begin position="128"/>
        <end position="147"/>
    </location>
</feature>
<dbReference type="InterPro" id="IPR000515">
    <property type="entry name" value="MetI-like"/>
</dbReference>
<evidence type="ECO:0000256" key="2">
    <source>
        <dbReference type="ARBA" id="ARBA00010072"/>
    </source>
</evidence>
<feature type="transmembrane region" description="Helical" evidence="9">
    <location>
        <begin position="101"/>
        <end position="121"/>
    </location>
</feature>
<accession>A0A1H7ZF68</accession>
<dbReference type="EMBL" id="FOAN01000014">
    <property type="protein sequence ID" value="SEM56097.1"/>
    <property type="molecule type" value="Genomic_DNA"/>
</dbReference>
<evidence type="ECO:0000256" key="1">
    <source>
        <dbReference type="ARBA" id="ARBA00004429"/>
    </source>
</evidence>
<dbReference type="InterPro" id="IPR035906">
    <property type="entry name" value="MetI-like_sf"/>
</dbReference>
<keyword evidence="12" id="KW-1185">Reference proteome</keyword>
<dbReference type="CDD" id="cd06261">
    <property type="entry name" value="TM_PBP2"/>
    <property type="match status" value="1"/>
</dbReference>
<dbReference type="InterPro" id="IPR043429">
    <property type="entry name" value="ArtM/GltK/GlnP/TcyL/YhdX-like"/>
</dbReference>
<evidence type="ECO:0000313" key="12">
    <source>
        <dbReference type="Proteomes" id="UP000199664"/>
    </source>
</evidence>
<organism evidence="11 12">
    <name type="scientific">Bosea lupini</name>
    <dbReference type="NCBI Taxonomy" id="1036779"/>
    <lineage>
        <taxon>Bacteria</taxon>
        <taxon>Pseudomonadati</taxon>
        <taxon>Pseudomonadota</taxon>
        <taxon>Alphaproteobacteria</taxon>
        <taxon>Hyphomicrobiales</taxon>
        <taxon>Boseaceae</taxon>
        <taxon>Bosea</taxon>
    </lineage>
</organism>
<evidence type="ECO:0000256" key="7">
    <source>
        <dbReference type="ARBA" id="ARBA00022989"/>
    </source>
</evidence>
<name>A0A1H7ZF68_9HYPH</name>
<dbReference type="Proteomes" id="UP000199664">
    <property type="component" value="Unassembled WGS sequence"/>
</dbReference>
<keyword evidence="7 9" id="KW-1133">Transmembrane helix</keyword>
<dbReference type="GO" id="GO:0006865">
    <property type="term" value="P:amino acid transport"/>
    <property type="evidence" value="ECO:0007669"/>
    <property type="project" value="UniProtKB-KW"/>
</dbReference>
<dbReference type="SUPFAM" id="SSF161098">
    <property type="entry name" value="MetI-like"/>
    <property type="match status" value="2"/>
</dbReference>
<dbReference type="Gene3D" id="1.10.3720.10">
    <property type="entry name" value="MetI-like"/>
    <property type="match status" value="2"/>
</dbReference>
<evidence type="ECO:0000313" key="11">
    <source>
        <dbReference type="EMBL" id="SEM56097.1"/>
    </source>
</evidence>
<dbReference type="InterPro" id="IPR010065">
    <property type="entry name" value="AA_ABC_transptr_permease_3TM"/>
</dbReference>
<evidence type="ECO:0000256" key="8">
    <source>
        <dbReference type="ARBA" id="ARBA00023136"/>
    </source>
</evidence>
<dbReference type="PANTHER" id="PTHR30614">
    <property type="entry name" value="MEMBRANE COMPONENT OF AMINO ACID ABC TRANSPORTER"/>
    <property type="match status" value="1"/>
</dbReference>
<protein>
    <submittedName>
        <fullName evidence="11">General L-amino acid transport system permease protein</fullName>
    </submittedName>
</protein>
<dbReference type="PROSITE" id="PS50928">
    <property type="entry name" value="ABC_TM1"/>
    <property type="match status" value="1"/>
</dbReference>
<feature type="transmembrane region" description="Helical" evidence="9">
    <location>
        <begin position="329"/>
        <end position="347"/>
    </location>
</feature>
<keyword evidence="3 9" id="KW-0813">Transport</keyword>
<dbReference type="GO" id="GO:0022857">
    <property type="term" value="F:transmembrane transporter activity"/>
    <property type="evidence" value="ECO:0007669"/>
    <property type="project" value="InterPro"/>
</dbReference>
<gene>
    <name evidence="11" type="ORF">SAMN04515666_11445</name>
</gene>
<proteinExistence type="inferred from homology"/>
<evidence type="ECO:0000259" key="10">
    <source>
        <dbReference type="PROSITE" id="PS50928"/>
    </source>
</evidence>
<dbReference type="PANTHER" id="PTHR30614:SF37">
    <property type="entry name" value="AMINO-ACID ABC TRANSPORTER PERMEASE PROTEIN YHDX-RELATED"/>
    <property type="match status" value="1"/>
</dbReference>
<comment type="similarity">
    <text evidence="2">Belongs to the binding-protein-dependent transport system permease family. HisMQ subfamily.</text>
</comment>
<evidence type="ECO:0000256" key="5">
    <source>
        <dbReference type="ARBA" id="ARBA00022692"/>
    </source>
</evidence>
<feature type="transmembrane region" description="Helical" evidence="9">
    <location>
        <begin position="178"/>
        <end position="197"/>
    </location>
</feature>
<feature type="domain" description="ABC transmembrane type-1" evidence="10">
    <location>
        <begin position="82"/>
        <end position="375"/>
    </location>
</feature>
<keyword evidence="5 9" id="KW-0812">Transmembrane</keyword>
<feature type="transmembrane region" description="Helical" evidence="9">
    <location>
        <begin position="249"/>
        <end position="271"/>
    </location>
</feature>
<dbReference type="NCBIfam" id="TIGR01726">
    <property type="entry name" value="HEQRo_perm_3TM"/>
    <property type="match status" value="1"/>
</dbReference>
<evidence type="ECO:0000256" key="6">
    <source>
        <dbReference type="ARBA" id="ARBA00022970"/>
    </source>
</evidence>
<dbReference type="RefSeq" id="WP_199777451.1">
    <property type="nucleotide sequence ID" value="NZ_FOAN01000014.1"/>
</dbReference>
<keyword evidence="8 9" id="KW-0472">Membrane</keyword>
<dbReference type="STRING" id="1036779.SAMN04515666_11445"/>
<keyword evidence="6" id="KW-0029">Amino-acid transport</keyword>
<feature type="transmembrane region" description="Helical" evidence="9">
    <location>
        <begin position="209"/>
        <end position="229"/>
    </location>
</feature>
<comment type="subcellular location">
    <subcellularLocation>
        <location evidence="1">Cell inner membrane</location>
        <topology evidence="1">Multi-pass membrane protein</topology>
    </subcellularLocation>
    <subcellularLocation>
        <location evidence="9">Cell membrane</location>
        <topology evidence="9">Multi-pass membrane protein</topology>
    </subcellularLocation>
</comment>
<evidence type="ECO:0000256" key="3">
    <source>
        <dbReference type="ARBA" id="ARBA00022448"/>
    </source>
</evidence>
<dbReference type="AlphaFoldDB" id="A0A1H7ZF68"/>
<evidence type="ECO:0000256" key="9">
    <source>
        <dbReference type="RuleBase" id="RU363032"/>
    </source>
</evidence>
<feature type="transmembrane region" description="Helical" evidence="9">
    <location>
        <begin position="74"/>
        <end position="95"/>
    </location>
</feature>
<dbReference type="Pfam" id="PF00528">
    <property type="entry name" value="BPD_transp_1"/>
    <property type="match status" value="1"/>
</dbReference>